<keyword evidence="3" id="KW-1185">Reference proteome</keyword>
<organism evidence="2 3">
    <name type="scientific">Mycena alexandri</name>
    <dbReference type="NCBI Taxonomy" id="1745969"/>
    <lineage>
        <taxon>Eukaryota</taxon>
        <taxon>Fungi</taxon>
        <taxon>Dikarya</taxon>
        <taxon>Basidiomycota</taxon>
        <taxon>Agaricomycotina</taxon>
        <taxon>Agaricomycetes</taxon>
        <taxon>Agaricomycetidae</taxon>
        <taxon>Agaricales</taxon>
        <taxon>Marasmiineae</taxon>
        <taxon>Mycenaceae</taxon>
        <taxon>Mycena</taxon>
    </lineage>
</organism>
<protein>
    <submittedName>
        <fullName evidence="2">Uncharacterized protein</fullName>
    </submittedName>
</protein>
<evidence type="ECO:0000256" key="1">
    <source>
        <dbReference type="SAM" id="MobiDB-lite"/>
    </source>
</evidence>
<dbReference type="EMBL" id="JARJCM010000050">
    <property type="protein sequence ID" value="KAJ7035396.1"/>
    <property type="molecule type" value="Genomic_DNA"/>
</dbReference>
<comment type="caution">
    <text evidence="2">The sequence shown here is derived from an EMBL/GenBank/DDBJ whole genome shotgun (WGS) entry which is preliminary data.</text>
</comment>
<dbReference type="AlphaFoldDB" id="A0AAD6SYH4"/>
<feature type="region of interest" description="Disordered" evidence="1">
    <location>
        <begin position="1"/>
        <end position="43"/>
    </location>
</feature>
<name>A0AAD6SYH4_9AGAR</name>
<sequence>MPTFADMMDMSIDSSPLKPPSPAHGATPANTTPSRSESPSPTMRIVAPPIVQNLRKRPAEDMAQFAELTPVEQMISLAGNIAALGQQQKLLLPDDGNWKPGKRLVTQDKIKAKAITLIADCTIPAYLNDKIGPTKLLMDIVLLRSEEWGFPAKLKDEKYATDILTSVISTACIATRNKLKYVILSSRGEDPADGATARIGALNIVELTHLILSKLKLDPDKADVRMCGRVAILRKLITETNDAGYWKAVDTQLAAIRTKHVEPIKQSRWFSWIKKAMLDPDLAVYGQVDLRSLDTPSVPVAGPSGYTALDDDPVATSD</sequence>
<accession>A0AAD6SYH4</accession>
<evidence type="ECO:0000313" key="2">
    <source>
        <dbReference type="EMBL" id="KAJ7035396.1"/>
    </source>
</evidence>
<reference evidence="2" key="1">
    <citation type="submission" date="2023-03" db="EMBL/GenBank/DDBJ databases">
        <title>Massive genome expansion in bonnet fungi (Mycena s.s.) driven by repeated elements and novel gene families across ecological guilds.</title>
        <authorList>
            <consortium name="Lawrence Berkeley National Laboratory"/>
            <person name="Harder C.B."/>
            <person name="Miyauchi S."/>
            <person name="Viragh M."/>
            <person name="Kuo A."/>
            <person name="Thoen E."/>
            <person name="Andreopoulos B."/>
            <person name="Lu D."/>
            <person name="Skrede I."/>
            <person name="Drula E."/>
            <person name="Henrissat B."/>
            <person name="Morin E."/>
            <person name="Kohler A."/>
            <person name="Barry K."/>
            <person name="LaButti K."/>
            <person name="Morin E."/>
            <person name="Salamov A."/>
            <person name="Lipzen A."/>
            <person name="Mereny Z."/>
            <person name="Hegedus B."/>
            <person name="Baldrian P."/>
            <person name="Stursova M."/>
            <person name="Weitz H."/>
            <person name="Taylor A."/>
            <person name="Grigoriev I.V."/>
            <person name="Nagy L.G."/>
            <person name="Martin F."/>
            <person name="Kauserud H."/>
        </authorList>
    </citation>
    <scope>NUCLEOTIDE SEQUENCE</scope>
    <source>
        <strain evidence="2">CBHHK200</strain>
    </source>
</reference>
<dbReference type="Proteomes" id="UP001218188">
    <property type="component" value="Unassembled WGS sequence"/>
</dbReference>
<proteinExistence type="predicted"/>
<gene>
    <name evidence="2" type="ORF">C8F04DRAFT_1182305</name>
</gene>
<evidence type="ECO:0000313" key="3">
    <source>
        <dbReference type="Proteomes" id="UP001218188"/>
    </source>
</evidence>
<feature type="compositionally biased region" description="Low complexity" evidence="1">
    <location>
        <begin position="31"/>
        <end position="42"/>
    </location>
</feature>